<dbReference type="AlphaFoldDB" id="A0A518BES5"/>
<dbReference type="KEGG" id="pbap:Pla133_05460"/>
<dbReference type="Proteomes" id="UP000316921">
    <property type="component" value="Chromosome"/>
</dbReference>
<evidence type="ECO:0000313" key="1">
    <source>
        <dbReference type="EMBL" id="QDU65481.1"/>
    </source>
</evidence>
<sequence length="197" mass="21822">MSPMSNHLARILLALTVGLAGCFGPSSGQRYDDVTFPPPPAGIAPQPYTAEEIRASNPEGTFCEYRISQAGMAPIAQSIQWTECNSLGCAMVTTLVNDGGGKPRSERTTARWDELRDHASFPAALTVRTEELIATPAGRFACWRYDVRRPGQDAQPVIERYWFDARRAGSPVLMVVEQARVELMRMELTATNRTEFR</sequence>
<gene>
    <name evidence="1" type="ORF">Pla133_05460</name>
</gene>
<name>A0A518BES5_9BACT</name>
<reference evidence="1 2" key="1">
    <citation type="submission" date="2019-02" db="EMBL/GenBank/DDBJ databases">
        <title>Deep-cultivation of Planctomycetes and their phenomic and genomic characterization uncovers novel biology.</title>
        <authorList>
            <person name="Wiegand S."/>
            <person name="Jogler M."/>
            <person name="Boedeker C."/>
            <person name="Pinto D."/>
            <person name="Vollmers J."/>
            <person name="Rivas-Marin E."/>
            <person name="Kohn T."/>
            <person name="Peeters S.H."/>
            <person name="Heuer A."/>
            <person name="Rast P."/>
            <person name="Oberbeckmann S."/>
            <person name="Bunk B."/>
            <person name="Jeske O."/>
            <person name="Meyerdierks A."/>
            <person name="Storesund J.E."/>
            <person name="Kallscheuer N."/>
            <person name="Luecker S."/>
            <person name="Lage O.M."/>
            <person name="Pohl T."/>
            <person name="Merkel B.J."/>
            <person name="Hornburger P."/>
            <person name="Mueller R.-W."/>
            <person name="Bruemmer F."/>
            <person name="Labrenz M."/>
            <person name="Spormann A.M."/>
            <person name="Op den Camp H."/>
            <person name="Overmann J."/>
            <person name="Amann R."/>
            <person name="Jetten M.S.M."/>
            <person name="Mascher T."/>
            <person name="Medema M.H."/>
            <person name="Devos D.P."/>
            <person name="Kaster A.-K."/>
            <person name="Ovreas L."/>
            <person name="Rohde M."/>
            <person name="Galperin M.Y."/>
            <person name="Jogler C."/>
        </authorList>
    </citation>
    <scope>NUCLEOTIDE SEQUENCE [LARGE SCALE GENOMIC DNA]</scope>
    <source>
        <strain evidence="1 2">Pla133</strain>
    </source>
</reference>
<accession>A0A518BES5</accession>
<proteinExistence type="predicted"/>
<evidence type="ECO:0000313" key="2">
    <source>
        <dbReference type="Proteomes" id="UP000316921"/>
    </source>
</evidence>
<protein>
    <submittedName>
        <fullName evidence="1">Uncharacterized protein</fullName>
    </submittedName>
</protein>
<keyword evidence="2" id="KW-1185">Reference proteome</keyword>
<dbReference type="EMBL" id="CP036287">
    <property type="protein sequence ID" value="QDU65481.1"/>
    <property type="molecule type" value="Genomic_DNA"/>
</dbReference>
<organism evidence="1 2">
    <name type="scientific">Engelhardtia mirabilis</name>
    <dbReference type="NCBI Taxonomy" id="2528011"/>
    <lineage>
        <taxon>Bacteria</taxon>
        <taxon>Pseudomonadati</taxon>
        <taxon>Planctomycetota</taxon>
        <taxon>Planctomycetia</taxon>
        <taxon>Planctomycetia incertae sedis</taxon>
        <taxon>Engelhardtia</taxon>
    </lineage>
</organism>